<dbReference type="EMBL" id="LSEF01000008">
    <property type="protein sequence ID" value="OAF19980.1"/>
    <property type="molecule type" value="Genomic_DNA"/>
</dbReference>
<organism evidence="1 2">
    <name type="scientific">Bradyrhizobium neotropicale</name>
    <dbReference type="NCBI Taxonomy" id="1497615"/>
    <lineage>
        <taxon>Bacteria</taxon>
        <taxon>Pseudomonadati</taxon>
        <taxon>Pseudomonadota</taxon>
        <taxon>Alphaproteobacteria</taxon>
        <taxon>Hyphomicrobiales</taxon>
        <taxon>Nitrobacteraceae</taxon>
        <taxon>Bradyrhizobium</taxon>
    </lineage>
</organism>
<sequence length="67" mass="7299">MSKDTPCVAVCMIDPKTKLCFGCGRTLPEIARWHAMERAERLAVMAQLAARMAEAGLQPIAASPRRA</sequence>
<evidence type="ECO:0000313" key="2">
    <source>
        <dbReference type="Proteomes" id="UP000077173"/>
    </source>
</evidence>
<name>A0A176ZH59_9BRAD</name>
<dbReference type="PANTHER" id="PTHR35175:SF2">
    <property type="entry name" value="DUF1289 DOMAIN-CONTAINING PROTEIN"/>
    <property type="match status" value="1"/>
</dbReference>
<protein>
    <submittedName>
        <fullName evidence="1">Fe-S oxidoreductase</fullName>
    </submittedName>
</protein>
<proteinExistence type="predicted"/>
<gene>
    <name evidence="1" type="ORF">AXW67_34115</name>
</gene>
<dbReference type="Pfam" id="PF06945">
    <property type="entry name" value="DUF1289"/>
    <property type="match status" value="1"/>
</dbReference>
<keyword evidence="2" id="KW-1185">Reference proteome</keyword>
<dbReference type="AlphaFoldDB" id="A0A176ZH59"/>
<dbReference type="InterPro" id="IPR010710">
    <property type="entry name" value="DUF1289"/>
</dbReference>
<comment type="caution">
    <text evidence="1">The sequence shown here is derived from an EMBL/GenBank/DDBJ whole genome shotgun (WGS) entry which is preliminary data.</text>
</comment>
<dbReference type="PANTHER" id="PTHR35175">
    <property type="entry name" value="DUF1289 DOMAIN-CONTAINING PROTEIN"/>
    <property type="match status" value="1"/>
</dbReference>
<dbReference type="RefSeq" id="WP_063675921.1">
    <property type="nucleotide sequence ID" value="NZ_LSEF01000008.1"/>
</dbReference>
<accession>A0A176ZH59</accession>
<reference evidence="1 2" key="1">
    <citation type="submission" date="2016-02" db="EMBL/GenBank/DDBJ databases">
        <title>Draft genome sequence of the strain BR 10247T Bradyrhizobium neotropicale isolated from nodules of Centrolobium paraense.</title>
        <authorList>
            <person name="Simoes-Araujo J.L."/>
            <person name="Barauna A.C."/>
            <person name="Silva K."/>
            <person name="Zilli J.E."/>
        </authorList>
    </citation>
    <scope>NUCLEOTIDE SEQUENCE [LARGE SCALE GENOMIC DNA]</scope>
    <source>
        <strain evidence="1 2">BR 10247</strain>
    </source>
</reference>
<evidence type="ECO:0000313" key="1">
    <source>
        <dbReference type="EMBL" id="OAF19980.1"/>
    </source>
</evidence>
<dbReference type="Proteomes" id="UP000077173">
    <property type="component" value="Unassembled WGS sequence"/>
</dbReference>